<protein>
    <submittedName>
        <fullName evidence="1">Uncharacterized protein</fullName>
    </submittedName>
</protein>
<evidence type="ECO:0000313" key="2">
    <source>
        <dbReference type="Proteomes" id="UP000005808"/>
    </source>
</evidence>
<dbReference type="AlphaFoldDB" id="H1RZZ5"/>
<proteinExistence type="predicted"/>
<organism evidence="1 2">
    <name type="scientific">Cupriavidus basilensis OR16</name>
    <dbReference type="NCBI Taxonomy" id="1127483"/>
    <lineage>
        <taxon>Bacteria</taxon>
        <taxon>Pseudomonadati</taxon>
        <taxon>Pseudomonadota</taxon>
        <taxon>Betaproteobacteria</taxon>
        <taxon>Burkholderiales</taxon>
        <taxon>Burkholderiaceae</taxon>
        <taxon>Cupriavidus</taxon>
    </lineage>
</organism>
<dbReference type="EMBL" id="AHJE01000012">
    <property type="protein sequence ID" value="EHP44211.1"/>
    <property type="molecule type" value="Genomic_DNA"/>
</dbReference>
<comment type="caution">
    <text evidence="1">The sequence shown here is derived from an EMBL/GenBank/DDBJ whole genome shotgun (WGS) entry which is preliminary data.</text>
</comment>
<dbReference type="Gene3D" id="2.160.20.120">
    <property type="match status" value="1"/>
</dbReference>
<dbReference type="Proteomes" id="UP000005808">
    <property type="component" value="Unassembled WGS sequence"/>
</dbReference>
<evidence type="ECO:0000313" key="1">
    <source>
        <dbReference type="EMBL" id="EHP44211.1"/>
    </source>
</evidence>
<gene>
    <name evidence="1" type="ORF">OR16_04517</name>
</gene>
<name>H1RZZ5_9BURK</name>
<reference evidence="1 2" key="1">
    <citation type="journal article" date="2012" name="J. Bacteriol.">
        <title>De Novo Genome Project of Cupriavidus basilensis OR16.</title>
        <authorList>
            <person name="Cserhati M."/>
            <person name="Kriszt B."/>
            <person name="Szoboszlay S."/>
            <person name="Toth A."/>
            <person name="Szabo I."/>
            <person name="Tancsics A."/>
            <person name="Nagy I."/>
            <person name="Horvath B."/>
            <person name="Nagy I."/>
            <person name="Kukolya J."/>
        </authorList>
    </citation>
    <scope>NUCLEOTIDE SEQUENCE [LARGE SCALE GENOMIC DNA]</scope>
    <source>
        <strain evidence="1 2">OR16</strain>
    </source>
</reference>
<accession>H1RZZ5</accession>
<sequence length="105" mass="11411">MSRTFLQAPATTLTQASPADFESATPRSYFTDERPMRAVNAVHMAGALEVYVRRGPRPSLTVAAEYEEDLPRVKTSFSGDILKVYGEARASGSVATSSTTPVILW</sequence>